<evidence type="ECO:0000313" key="6">
    <source>
        <dbReference type="RefSeq" id="XP_025416228.1"/>
    </source>
</evidence>
<dbReference type="Gene3D" id="3.40.50.1820">
    <property type="entry name" value="alpha/beta hydrolase"/>
    <property type="match status" value="1"/>
</dbReference>
<gene>
    <name evidence="4" type="primary">Abhd16a</name>
    <name evidence="6" type="synonym">LOC112687626</name>
    <name evidence="4" type="ORF">g.146211</name>
</gene>
<evidence type="ECO:0000313" key="4">
    <source>
        <dbReference type="EMBL" id="MBY80885.1"/>
    </source>
</evidence>
<keyword evidence="1" id="KW-0812">Transmembrane</keyword>
<name>A0A2S2QT27_9HEMI</name>
<accession>A0A2S2QT27</accession>
<evidence type="ECO:0000256" key="1">
    <source>
        <dbReference type="SAM" id="Phobius"/>
    </source>
</evidence>
<evidence type="ECO:0000259" key="2">
    <source>
        <dbReference type="Pfam" id="PF00561"/>
    </source>
</evidence>
<reference evidence="4" key="1">
    <citation type="submission" date="2018-04" db="EMBL/GenBank/DDBJ databases">
        <title>Transcriptome assembly of Sipha flava.</title>
        <authorList>
            <person name="Scully E.D."/>
            <person name="Geib S.M."/>
            <person name="Palmer N.A."/>
            <person name="Koch K."/>
            <person name="Bradshaw J."/>
            <person name="Heng-Moss T."/>
            <person name="Sarath G."/>
        </authorList>
    </citation>
    <scope>NUCLEOTIDE SEQUENCE</scope>
</reference>
<reference evidence="6" key="2">
    <citation type="submission" date="2025-04" db="UniProtKB">
        <authorList>
            <consortium name="RefSeq"/>
        </authorList>
    </citation>
    <scope>IDENTIFICATION</scope>
    <source>
        <tissue evidence="6">Whole body</tissue>
    </source>
</reference>
<dbReference type="RefSeq" id="XP_025416228.1">
    <property type="nucleotide sequence ID" value="XM_025560443.1"/>
</dbReference>
<dbReference type="InterPro" id="IPR000073">
    <property type="entry name" value="AB_hydrolase_1"/>
</dbReference>
<keyword evidence="5" id="KW-1185">Reference proteome</keyword>
<organism evidence="4">
    <name type="scientific">Sipha flava</name>
    <name type="common">yellow sugarcane aphid</name>
    <dbReference type="NCBI Taxonomy" id="143950"/>
    <lineage>
        <taxon>Eukaryota</taxon>
        <taxon>Metazoa</taxon>
        <taxon>Ecdysozoa</taxon>
        <taxon>Arthropoda</taxon>
        <taxon>Hexapoda</taxon>
        <taxon>Insecta</taxon>
        <taxon>Pterygota</taxon>
        <taxon>Neoptera</taxon>
        <taxon>Paraneoptera</taxon>
        <taxon>Hemiptera</taxon>
        <taxon>Sternorrhyncha</taxon>
        <taxon>Aphidomorpha</taxon>
        <taxon>Aphidoidea</taxon>
        <taxon>Aphididae</taxon>
        <taxon>Sipha</taxon>
    </lineage>
</organism>
<dbReference type="Pfam" id="PF00561">
    <property type="entry name" value="Abhydrolase_1"/>
    <property type="match status" value="1"/>
</dbReference>
<protein>
    <submittedName>
        <fullName evidence="4">Abhydrolase domain-containing protein 16A</fullName>
    </submittedName>
    <submittedName>
        <fullName evidence="6">Protein ABHD16A</fullName>
    </submittedName>
</protein>
<dbReference type="AlphaFoldDB" id="A0A2S2QT27"/>
<dbReference type="GO" id="GO:0004620">
    <property type="term" value="F:phospholipase activity"/>
    <property type="evidence" value="ECO:0007669"/>
    <property type="project" value="TreeGrafter"/>
</dbReference>
<dbReference type="Proteomes" id="UP000694846">
    <property type="component" value="Unplaced"/>
</dbReference>
<keyword evidence="4" id="KW-0378">Hydrolase</keyword>
<keyword evidence="1" id="KW-1133">Transmembrane helix</keyword>
<dbReference type="OrthoDB" id="6412627at2759"/>
<sequence length="513" mass="59383">MYNLFTDYLFTPKLYRVYTGIRRNDDYIQTWQEKFADRILTTSYLLTQVATYLSPALLYMYGKWLLSPDFINKLFFRGSILGITLVTTFLLRSYGRAINPKYRAFYEDLIKAQLEYSTNNQKKLHGYDFDFSAWPVDFSWTDSQEKSYKQNLTSNNIKLLYKMLSSPSSLIGFIAIRTFGISLIYPGSTSILFYLMDESLQNGRRALITSFGGVRYKLKTIDGNFVDSMFIDKRHLNDSLNQKLIICSEGNAGFYEVGIMSSALETGCSVLGWNHPGFGYSTGMPYIQQEKNAAETVMEFAIKNLKFNPNHIILYGWSIGGFPSTYLAKKYPDVYAVILDATFDDLTPLAIPRMPSFAEQLVKFTVKEHTDLNVAGNLYQYQNRLLLIRRSNDEIIALEPQNVSTNRANHLLESILEYRFPKLFSDESRSALWVWLSTSGEQKKQVLMQYDVDLIQQSKLYPLENPIYPLNIGYSWKDEDKIKMLLYLADCYMKDYDSTHCTPLPVRYLQMII</sequence>
<proteinExistence type="predicted"/>
<dbReference type="GO" id="GO:0047372">
    <property type="term" value="F:monoacylglycerol lipase activity"/>
    <property type="evidence" value="ECO:0007669"/>
    <property type="project" value="TreeGrafter"/>
</dbReference>
<feature type="transmembrane region" description="Helical" evidence="1">
    <location>
        <begin position="170"/>
        <end position="196"/>
    </location>
</feature>
<feature type="transmembrane region" description="Helical" evidence="1">
    <location>
        <begin position="44"/>
        <end position="62"/>
    </location>
</feature>
<dbReference type="Pfam" id="PF22990">
    <property type="entry name" value="ABHD16_N"/>
    <property type="match status" value="1"/>
</dbReference>
<dbReference type="GO" id="GO:0006660">
    <property type="term" value="P:phosphatidylserine catabolic process"/>
    <property type="evidence" value="ECO:0007669"/>
    <property type="project" value="TreeGrafter"/>
</dbReference>
<dbReference type="PANTHER" id="PTHR12277">
    <property type="entry name" value="ALPHA/BETA HYDROLASE DOMAIN-CONTAINING PROTEIN"/>
    <property type="match status" value="1"/>
</dbReference>
<dbReference type="GO" id="GO:0012505">
    <property type="term" value="C:endomembrane system"/>
    <property type="evidence" value="ECO:0007669"/>
    <property type="project" value="TreeGrafter"/>
</dbReference>
<dbReference type="EMBL" id="GGMS01011682">
    <property type="protein sequence ID" value="MBY80885.1"/>
    <property type="molecule type" value="Transcribed_RNA"/>
</dbReference>
<evidence type="ECO:0000259" key="3">
    <source>
        <dbReference type="Pfam" id="PF22990"/>
    </source>
</evidence>
<feature type="domain" description="Phosphatidylserine Lipase ABHD16 N-terminal" evidence="3">
    <location>
        <begin position="4"/>
        <end position="130"/>
    </location>
</feature>
<dbReference type="InterPro" id="IPR029058">
    <property type="entry name" value="AB_hydrolase_fold"/>
</dbReference>
<dbReference type="PANTHER" id="PTHR12277:SF72">
    <property type="entry name" value="BAT5L PROTEIN"/>
    <property type="match status" value="1"/>
</dbReference>
<dbReference type="SUPFAM" id="SSF53474">
    <property type="entry name" value="alpha/beta-Hydrolases"/>
    <property type="match status" value="1"/>
</dbReference>
<evidence type="ECO:0000313" key="5">
    <source>
        <dbReference type="Proteomes" id="UP000694846"/>
    </source>
</evidence>
<feature type="transmembrane region" description="Helical" evidence="1">
    <location>
        <begin position="74"/>
        <end position="94"/>
    </location>
</feature>
<dbReference type="GO" id="GO:0052651">
    <property type="term" value="P:monoacylglycerol catabolic process"/>
    <property type="evidence" value="ECO:0007669"/>
    <property type="project" value="TreeGrafter"/>
</dbReference>
<dbReference type="InterPro" id="IPR054518">
    <property type="entry name" value="ABHD16_N"/>
</dbReference>
<feature type="domain" description="AB hydrolase-1" evidence="2">
    <location>
        <begin position="247"/>
        <end position="363"/>
    </location>
</feature>
<keyword evidence="1" id="KW-0472">Membrane</keyword>